<feature type="transmembrane region" description="Helical" evidence="9">
    <location>
        <begin position="88"/>
        <end position="109"/>
    </location>
</feature>
<dbReference type="GO" id="GO:0012505">
    <property type="term" value="C:endomembrane system"/>
    <property type="evidence" value="ECO:0007669"/>
    <property type="project" value="UniProtKB-SubCell"/>
</dbReference>
<name>A0A918UCL0_9SPHN</name>
<feature type="transmembrane region" description="Helical" evidence="9">
    <location>
        <begin position="144"/>
        <end position="165"/>
    </location>
</feature>
<evidence type="ECO:0000313" key="10">
    <source>
        <dbReference type="EMBL" id="GGY92389.1"/>
    </source>
</evidence>
<comment type="caution">
    <text evidence="10">The sequence shown here is derived from an EMBL/GenBank/DDBJ whole genome shotgun (WGS) entry which is preliminary data.</text>
</comment>
<evidence type="ECO:0000256" key="2">
    <source>
        <dbReference type="ARBA" id="ARBA00004586"/>
    </source>
</evidence>
<evidence type="ECO:0000256" key="1">
    <source>
        <dbReference type="ARBA" id="ARBA00004127"/>
    </source>
</evidence>
<evidence type="ECO:0000256" key="9">
    <source>
        <dbReference type="SAM" id="Phobius"/>
    </source>
</evidence>
<feature type="transmembrane region" description="Helical" evidence="9">
    <location>
        <begin position="345"/>
        <end position="362"/>
    </location>
</feature>
<feature type="transmembrane region" description="Helical" evidence="9">
    <location>
        <begin position="313"/>
        <end position="333"/>
    </location>
</feature>
<evidence type="ECO:0000256" key="3">
    <source>
        <dbReference type="ARBA" id="ARBA00022676"/>
    </source>
</evidence>
<feature type="transmembrane region" description="Helical" evidence="9">
    <location>
        <begin position="12"/>
        <end position="32"/>
    </location>
</feature>
<dbReference type="InterPro" id="IPR005599">
    <property type="entry name" value="GPI_mannosylTrfase"/>
</dbReference>
<keyword evidence="11" id="KW-1185">Reference proteome</keyword>
<keyword evidence="8 9" id="KW-0472">Membrane</keyword>
<gene>
    <name evidence="10" type="ORF">GCM10011614_03960</name>
</gene>
<organism evidence="10 11">
    <name type="scientific">Novosphingobium colocasiae</name>
    <dbReference type="NCBI Taxonomy" id="1256513"/>
    <lineage>
        <taxon>Bacteria</taxon>
        <taxon>Pseudomonadati</taxon>
        <taxon>Pseudomonadota</taxon>
        <taxon>Alphaproteobacteria</taxon>
        <taxon>Sphingomonadales</taxon>
        <taxon>Sphingomonadaceae</taxon>
        <taxon>Novosphingobium</taxon>
    </lineage>
</organism>
<feature type="transmembrane region" description="Helical" evidence="9">
    <location>
        <begin position="276"/>
        <end position="301"/>
    </location>
</feature>
<proteinExistence type="predicted"/>
<dbReference type="Proteomes" id="UP000648075">
    <property type="component" value="Unassembled WGS sequence"/>
</dbReference>
<dbReference type="RefSeq" id="WP_189619406.1">
    <property type="nucleotide sequence ID" value="NZ_BMZA01000001.1"/>
</dbReference>
<evidence type="ECO:0000256" key="8">
    <source>
        <dbReference type="ARBA" id="ARBA00023136"/>
    </source>
</evidence>
<comment type="subcellular location">
    <subcellularLocation>
        <location evidence="1">Endomembrane system</location>
        <topology evidence="1">Multi-pass membrane protein</topology>
    </subcellularLocation>
    <subcellularLocation>
        <location evidence="2">Endoplasmic reticulum membrane</location>
    </subcellularLocation>
</comment>
<keyword evidence="7 9" id="KW-1133">Transmembrane helix</keyword>
<feature type="transmembrane region" description="Helical" evidence="9">
    <location>
        <begin position="209"/>
        <end position="229"/>
    </location>
</feature>
<keyword evidence="6" id="KW-0256">Endoplasmic reticulum</keyword>
<protein>
    <recommendedName>
        <fullName evidence="12">Alg9-like mannosyltransferase family protein</fullName>
    </recommendedName>
</protein>
<keyword evidence="5 9" id="KW-0812">Transmembrane</keyword>
<dbReference type="PANTHER" id="PTHR22760">
    <property type="entry name" value="GLYCOSYLTRANSFERASE"/>
    <property type="match status" value="1"/>
</dbReference>
<sequence length="489" mass="51276">MQGAPGNARHERLGWPALAITVVLAGLALRAWQFSLTDIGYSDELMQYLEQANRIVTGQGLIPWESRAGLRNALIPQLLAGPVWLGHAIAPGTLLAVGLARATFLLLTLIALPAAWRIGSYHSRGAGLAALAVVSLWWESALFSQLLLSESLGAALVLAGAALLLDPEPRRARLAGAGLLLGLAVLVRLQYAPAAAVLALTALRADRARWVPVLGGAVLAVVLGALSDLAAGAVPYGWAVVTVRLNLGAGIAARFGTLPADAYLTMLNTHLAPVGLAIGLAALCAPARLWPLLWAALANLLVHSLIGHKEYRFVWLTTLCLLVLAATGTVWLIERARGGRPAGLPQAALVCLGWALLSVWSAQVTGGAGAYRGGGAVARLADNATRDPRTCAIAFPFEYKSQLVPALLSTPRPLLLIPEGVMTGRTAMPPAVTRAANALLLARGAGPAGYRLERCESDAHGFPCLYRRPGTCTPGRTYGYQATLQRIGM</sequence>
<evidence type="ECO:0000256" key="4">
    <source>
        <dbReference type="ARBA" id="ARBA00022679"/>
    </source>
</evidence>
<dbReference type="EMBL" id="BMZA01000001">
    <property type="protein sequence ID" value="GGY92389.1"/>
    <property type="molecule type" value="Genomic_DNA"/>
</dbReference>
<dbReference type="GO" id="GO:0000030">
    <property type="term" value="F:mannosyltransferase activity"/>
    <property type="evidence" value="ECO:0007669"/>
    <property type="project" value="TreeGrafter"/>
</dbReference>
<evidence type="ECO:0000313" key="11">
    <source>
        <dbReference type="Proteomes" id="UP000648075"/>
    </source>
</evidence>
<accession>A0A918UCL0</accession>
<reference evidence="10" key="2">
    <citation type="submission" date="2020-09" db="EMBL/GenBank/DDBJ databases">
        <authorList>
            <person name="Sun Q."/>
            <person name="Kim S."/>
        </authorList>
    </citation>
    <scope>NUCLEOTIDE SEQUENCE</scope>
    <source>
        <strain evidence="10">KCTC 32255</strain>
    </source>
</reference>
<keyword evidence="3" id="KW-0328">Glycosyltransferase</keyword>
<evidence type="ECO:0000256" key="5">
    <source>
        <dbReference type="ARBA" id="ARBA00022692"/>
    </source>
</evidence>
<evidence type="ECO:0000256" key="7">
    <source>
        <dbReference type="ARBA" id="ARBA00022989"/>
    </source>
</evidence>
<dbReference type="Pfam" id="PF03901">
    <property type="entry name" value="Glyco_transf_22"/>
    <property type="match status" value="1"/>
</dbReference>
<evidence type="ECO:0008006" key="12">
    <source>
        <dbReference type="Google" id="ProtNLM"/>
    </source>
</evidence>
<evidence type="ECO:0000256" key="6">
    <source>
        <dbReference type="ARBA" id="ARBA00022824"/>
    </source>
</evidence>
<keyword evidence="4" id="KW-0808">Transferase</keyword>
<feature type="transmembrane region" description="Helical" evidence="9">
    <location>
        <begin position="177"/>
        <end position="203"/>
    </location>
</feature>
<reference evidence="10" key="1">
    <citation type="journal article" date="2014" name="Int. J. Syst. Evol. Microbiol.">
        <title>Complete genome sequence of Corynebacterium casei LMG S-19264T (=DSM 44701T), isolated from a smear-ripened cheese.</title>
        <authorList>
            <consortium name="US DOE Joint Genome Institute (JGI-PGF)"/>
            <person name="Walter F."/>
            <person name="Albersmeier A."/>
            <person name="Kalinowski J."/>
            <person name="Ruckert C."/>
        </authorList>
    </citation>
    <scope>NUCLEOTIDE SEQUENCE</scope>
    <source>
        <strain evidence="10">KCTC 32255</strain>
    </source>
</reference>
<feature type="transmembrane region" description="Helical" evidence="9">
    <location>
        <begin position="236"/>
        <end position="256"/>
    </location>
</feature>
<feature type="transmembrane region" description="Helical" evidence="9">
    <location>
        <begin position="121"/>
        <end position="138"/>
    </location>
</feature>
<dbReference type="AlphaFoldDB" id="A0A918UCL0"/>